<dbReference type="EMBL" id="CM055751">
    <property type="protein sequence ID" value="KAJ7992928.1"/>
    <property type="molecule type" value="Genomic_DNA"/>
</dbReference>
<evidence type="ECO:0000313" key="2">
    <source>
        <dbReference type="Proteomes" id="UP001157502"/>
    </source>
</evidence>
<dbReference type="Proteomes" id="UP001157502">
    <property type="component" value="Chromosome 24"/>
</dbReference>
<accession>A0ACC2FNP9</accession>
<sequence>MIQSIDSKGFASVRAVVSVWPPRPTIYLGECVTLICRAEAGANWTVNYRWFSDKPQKHLTTNSRHLVIGDSFIITVVSRADGGSYWCQAERNVSNPPVLSKPVHLTVSEWMPPSLSVTPNSRQHFQGNRISFQCPAVSENNSTERNSTAWTLQKLTNSDARPACQTQEGAVYDKVPGTCSFTSPNSGNSGLYWCQCGERRSNSVTISVSSLTDGSVIIMVPAHPVAVGDRVRLRCRFWFQKSNRTTFYKDGEEILTLNVTEMVIDNVTSADEGHYKCADPEDKSESTESWLAVRSQLTSGYGTPVQTEGTWIWVVLSSCILGVLSLILLFLLMVCHFRWHMCCTGSCSSSKERTSPVEAPTTQQDGTEVQWDLAWMEMANLLDKQHYPATLG</sequence>
<name>A0ACC2FNP9_DALPE</name>
<keyword evidence="2" id="KW-1185">Reference proteome</keyword>
<proteinExistence type="predicted"/>
<protein>
    <submittedName>
        <fullName evidence="1">Uncharacterized protein</fullName>
    </submittedName>
</protein>
<evidence type="ECO:0000313" key="1">
    <source>
        <dbReference type="EMBL" id="KAJ7992928.1"/>
    </source>
</evidence>
<comment type="caution">
    <text evidence="1">The sequence shown here is derived from an EMBL/GenBank/DDBJ whole genome shotgun (WGS) entry which is preliminary data.</text>
</comment>
<reference evidence="1" key="1">
    <citation type="submission" date="2021-05" db="EMBL/GenBank/DDBJ databases">
        <authorList>
            <person name="Pan Q."/>
            <person name="Jouanno E."/>
            <person name="Zahm M."/>
            <person name="Klopp C."/>
            <person name="Cabau C."/>
            <person name="Louis A."/>
            <person name="Berthelot C."/>
            <person name="Parey E."/>
            <person name="Roest Crollius H."/>
            <person name="Montfort J."/>
            <person name="Robinson-Rechavi M."/>
            <person name="Bouchez O."/>
            <person name="Lampietro C."/>
            <person name="Lopez Roques C."/>
            <person name="Donnadieu C."/>
            <person name="Postlethwait J."/>
            <person name="Bobe J."/>
            <person name="Dillon D."/>
            <person name="Chandos A."/>
            <person name="von Hippel F."/>
            <person name="Guiguen Y."/>
        </authorList>
    </citation>
    <scope>NUCLEOTIDE SEQUENCE</scope>
    <source>
        <strain evidence="1">YG-Jan2019</strain>
    </source>
</reference>
<organism evidence="1 2">
    <name type="scientific">Dallia pectoralis</name>
    <name type="common">Alaska blackfish</name>
    <dbReference type="NCBI Taxonomy" id="75939"/>
    <lineage>
        <taxon>Eukaryota</taxon>
        <taxon>Metazoa</taxon>
        <taxon>Chordata</taxon>
        <taxon>Craniata</taxon>
        <taxon>Vertebrata</taxon>
        <taxon>Euteleostomi</taxon>
        <taxon>Actinopterygii</taxon>
        <taxon>Neopterygii</taxon>
        <taxon>Teleostei</taxon>
        <taxon>Protacanthopterygii</taxon>
        <taxon>Esociformes</taxon>
        <taxon>Umbridae</taxon>
        <taxon>Dallia</taxon>
    </lineage>
</organism>
<gene>
    <name evidence="1" type="ORF">DPEC_G00267160</name>
</gene>